<reference evidence="12 13" key="1">
    <citation type="submission" date="2018-03" db="EMBL/GenBank/DDBJ databases">
        <title>Draft genome sequence of Rohu Carp (Labeo rohita).</title>
        <authorList>
            <person name="Das P."/>
            <person name="Kushwaha B."/>
            <person name="Joshi C.G."/>
            <person name="Kumar D."/>
            <person name="Nagpure N.S."/>
            <person name="Sahoo L."/>
            <person name="Das S.P."/>
            <person name="Bit A."/>
            <person name="Patnaik S."/>
            <person name="Meher P.K."/>
            <person name="Jayasankar P."/>
            <person name="Koringa P.G."/>
            <person name="Patel N.V."/>
            <person name="Hinsu A.T."/>
            <person name="Kumar R."/>
            <person name="Pandey M."/>
            <person name="Agarwal S."/>
            <person name="Srivastava S."/>
            <person name="Singh M."/>
            <person name="Iquebal M.A."/>
            <person name="Jaiswal S."/>
            <person name="Angadi U.B."/>
            <person name="Kumar N."/>
            <person name="Raza M."/>
            <person name="Shah T.M."/>
            <person name="Rai A."/>
            <person name="Jena J.K."/>
        </authorList>
    </citation>
    <scope>NUCLEOTIDE SEQUENCE [LARGE SCALE GENOMIC DNA]</scope>
    <source>
        <strain evidence="12">DASCIFA01</strain>
        <tissue evidence="12">Testis</tissue>
    </source>
</reference>
<dbReference type="EMBL" id="QBIY01013071">
    <property type="protein sequence ID" value="RXN12332.1"/>
    <property type="molecule type" value="Genomic_DNA"/>
</dbReference>
<dbReference type="OrthoDB" id="8648293at2759"/>
<keyword evidence="5" id="KW-0165">Cleavage on pair of basic residues</keyword>
<keyword evidence="9" id="KW-0732">Signal</keyword>
<evidence type="ECO:0000313" key="11">
    <source>
        <dbReference type="EMBL" id="RXN12332.1"/>
    </source>
</evidence>
<name>A0A498P668_LABRO</name>
<comment type="caution">
    <text evidence="12">The sequence shown here is derived from an EMBL/GenBank/DDBJ whole genome shotgun (WGS) entry which is preliminary data.</text>
</comment>
<evidence type="ECO:0000313" key="13">
    <source>
        <dbReference type="Proteomes" id="UP000290572"/>
    </source>
</evidence>
<evidence type="ECO:0000256" key="2">
    <source>
        <dbReference type="ARBA" id="ARBA00004613"/>
    </source>
</evidence>
<keyword evidence="6" id="KW-0372">Hormone</keyword>
<comment type="function">
    <text evidence="1">Somatostatin inhibits the release of somatotropin.</text>
</comment>
<protein>
    <submittedName>
        <fullName evidence="12">Somatostatin-2-like protein</fullName>
    </submittedName>
</protein>
<feature type="signal peptide" evidence="9">
    <location>
        <begin position="1"/>
        <end position="27"/>
    </location>
</feature>
<sequence length="110" mass="12063">MASSQLHFTISLFCLAVTASIISCGRSHMVLNSALQASHGTPTDEEMPERYALPELQWLFSNSDPAAIQSDSPSLGILQSGLDLMRRNSGDNEPKKPGCKNYFWKSRTAC</sequence>
<dbReference type="GO" id="GO:0005179">
    <property type="term" value="F:hormone activity"/>
    <property type="evidence" value="ECO:0007669"/>
    <property type="project" value="UniProtKB-KW"/>
</dbReference>
<comment type="subcellular location">
    <subcellularLocation>
        <location evidence="2">Secreted</location>
    </subcellularLocation>
</comment>
<dbReference type="InterPro" id="IPR018142">
    <property type="entry name" value="Somatostatin/Cortistatin_C"/>
</dbReference>
<evidence type="ECO:0000256" key="7">
    <source>
        <dbReference type="ARBA" id="ARBA00023157"/>
    </source>
</evidence>
<proteinExistence type="inferred from homology"/>
<dbReference type="Pfam" id="PF03002">
    <property type="entry name" value="Somatostatin"/>
    <property type="match status" value="1"/>
</dbReference>
<organism evidence="12 13">
    <name type="scientific">Labeo rohita</name>
    <name type="common">Indian major carp</name>
    <name type="synonym">Cyprinus rohita</name>
    <dbReference type="NCBI Taxonomy" id="84645"/>
    <lineage>
        <taxon>Eukaryota</taxon>
        <taxon>Metazoa</taxon>
        <taxon>Chordata</taxon>
        <taxon>Craniata</taxon>
        <taxon>Vertebrata</taxon>
        <taxon>Euteleostomi</taxon>
        <taxon>Actinopterygii</taxon>
        <taxon>Neopterygii</taxon>
        <taxon>Teleostei</taxon>
        <taxon>Ostariophysi</taxon>
        <taxon>Cypriniformes</taxon>
        <taxon>Cyprinidae</taxon>
        <taxon>Labeoninae</taxon>
        <taxon>Labeonini</taxon>
        <taxon>Labeo</taxon>
    </lineage>
</organism>
<dbReference type="STRING" id="84645.A0A498P668"/>
<dbReference type="GO" id="GO:0005576">
    <property type="term" value="C:extracellular region"/>
    <property type="evidence" value="ECO:0007669"/>
    <property type="project" value="UniProtKB-SubCell"/>
</dbReference>
<dbReference type="InterPro" id="IPR004250">
    <property type="entry name" value="Somatostatin"/>
</dbReference>
<dbReference type="PIRSF" id="PIRSF001814">
    <property type="entry name" value="Somatostatin"/>
    <property type="match status" value="1"/>
</dbReference>
<evidence type="ECO:0000313" key="12">
    <source>
        <dbReference type="EMBL" id="RXN38947.1"/>
    </source>
</evidence>
<dbReference type="EMBL" id="QBIY01003934">
    <property type="protein sequence ID" value="RXN38947.1"/>
    <property type="molecule type" value="Genomic_DNA"/>
</dbReference>
<comment type="similarity">
    <text evidence="3">Belongs to the somatostatin family.</text>
</comment>
<evidence type="ECO:0000259" key="10">
    <source>
        <dbReference type="Pfam" id="PF03002"/>
    </source>
</evidence>
<feature type="disulfide bond" evidence="8">
    <location>
        <begin position="99"/>
        <end position="110"/>
    </location>
</feature>
<dbReference type="Proteomes" id="UP000290572">
    <property type="component" value="Unassembled WGS sequence"/>
</dbReference>
<evidence type="ECO:0000256" key="1">
    <source>
        <dbReference type="ARBA" id="ARBA00003524"/>
    </source>
</evidence>
<feature type="domain" description="Somatostatin/Cortistatin C-terminal" evidence="10">
    <location>
        <begin position="96"/>
        <end position="110"/>
    </location>
</feature>
<evidence type="ECO:0000256" key="3">
    <source>
        <dbReference type="ARBA" id="ARBA00008327"/>
    </source>
</evidence>
<gene>
    <name evidence="12" type="ORF">ROHU_000658</name>
    <name evidence="11" type="ORF">ROHU_010172</name>
</gene>
<evidence type="ECO:0000256" key="6">
    <source>
        <dbReference type="ARBA" id="ARBA00022702"/>
    </source>
</evidence>
<evidence type="ECO:0000256" key="5">
    <source>
        <dbReference type="ARBA" id="ARBA00022685"/>
    </source>
</evidence>
<keyword evidence="13" id="KW-1185">Reference proteome</keyword>
<evidence type="ECO:0000256" key="8">
    <source>
        <dbReference type="PIRSR" id="PIRSR001814-1"/>
    </source>
</evidence>
<feature type="chain" id="PRO_5033827857" evidence="9">
    <location>
        <begin position="28"/>
        <end position="110"/>
    </location>
</feature>
<evidence type="ECO:0000256" key="9">
    <source>
        <dbReference type="SAM" id="SignalP"/>
    </source>
</evidence>
<evidence type="ECO:0000256" key="4">
    <source>
        <dbReference type="ARBA" id="ARBA00022525"/>
    </source>
</evidence>
<keyword evidence="4" id="KW-0964">Secreted</keyword>
<keyword evidence="7 8" id="KW-1015">Disulfide bond</keyword>
<dbReference type="AlphaFoldDB" id="A0A498P668"/>
<accession>A0A498P668</accession>